<feature type="transmembrane region" description="Helical" evidence="1">
    <location>
        <begin position="57"/>
        <end position="77"/>
    </location>
</feature>
<organism evidence="2 3">
    <name type="scientific">Kushneria indalinina DSM 14324</name>
    <dbReference type="NCBI Taxonomy" id="1122140"/>
    <lineage>
        <taxon>Bacteria</taxon>
        <taxon>Pseudomonadati</taxon>
        <taxon>Pseudomonadota</taxon>
        <taxon>Gammaproteobacteria</taxon>
        <taxon>Oceanospirillales</taxon>
        <taxon>Halomonadaceae</taxon>
        <taxon>Kushneria</taxon>
    </lineage>
</organism>
<accession>A0A3D9DUF8</accession>
<dbReference type="EMBL" id="QRDJ01000008">
    <property type="protein sequence ID" value="REC94367.1"/>
    <property type="molecule type" value="Genomic_DNA"/>
</dbReference>
<keyword evidence="1" id="KW-0812">Transmembrane</keyword>
<evidence type="ECO:0000313" key="2">
    <source>
        <dbReference type="EMBL" id="REC94367.1"/>
    </source>
</evidence>
<keyword evidence="1" id="KW-0472">Membrane</keyword>
<dbReference type="AlphaFoldDB" id="A0A3D9DUF8"/>
<sequence>MLMCLPRYRPDVRAPSGFPGQPGRRVWQGPCHDRAGFVTGLSGPGQHQRPRPCYCRLIGLAILPVGAIATILSIRAANAIAAPATVTALAASAPFSSITTLASGTAVAPITTPATVFPVHTRPAMATPWTGRRAGFAVFSRCAI</sequence>
<evidence type="ECO:0000313" key="3">
    <source>
        <dbReference type="Proteomes" id="UP000256334"/>
    </source>
</evidence>
<name>A0A3D9DUF8_9GAMM</name>
<evidence type="ECO:0000256" key="1">
    <source>
        <dbReference type="SAM" id="Phobius"/>
    </source>
</evidence>
<keyword evidence="3" id="KW-1185">Reference proteome</keyword>
<protein>
    <submittedName>
        <fullName evidence="2">Uncharacterized protein</fullName>
    </submittedName>
</protein>
<reference evidence="2 3" key="1">
    <citation type="submission" date="2018-07" db="EMBL/GenBank/DDBJ databases">
        <title>Genomic Encyclopedia of Type Strains, Phase IV (KMG-IV): sequencing the most valuable type-strain genomes for metagenomic binning, comparative biology and taxonomic classification.</title>
        <authorList>
            <person name="Goeker M."/>
        </authorList>
    </citation>
    <scope>NUCLEOTIDE SEQUENCE [LARGE SCALE GENOMIC DNA]</scope>
    <source>
        <strain evidence="2 3">DSM 14324</strain>
    </source>
</reference>
<gene>
    <name evidence="2" type="ORF">C8D72_2738</name>
</gene>
<keyword evidence="1" id="KW-1133">Transmembrane helix</keyword>
<dbReference type="Proteomes" id="UP000256334">
    <property type="component" value="Unassembled WGS sequence"/>
</dbReference>
<proteinExistence type="predicted"/>
<comment type="caution">
    <text evidence="2">The sequence shown here is derived from an EMBL/GenBank/DDBJ whole genome shotgun (WGS) entry which is preliminary data.</text>
</comment>